<evidence type="ECO:0000313" key="2">
    <source>
        <dbReference type="EMBL" id="KGO91456.1"/>
    </source>
</evidence>
<keyword evidence="1" id="KW-0732">Signal</keyword>
<protein>
    <submittedName>
        <fullName evidence="2">Uncharacterized protein</fullName>
    </submittedName>
</protein>
<dbReference type="RefSeq" id="WP_026989962.1">
    <property type="nucleotide sequence ID" value="NZ_AUGP01000004.1"/>
</dbReference>
<dbReference type="InterPro" id="IPR008701">
    <property type="entry name" value="NPP1"/>
</dbReference>
<name>A0A0A2MIM6_9FLAO</name>
<dbReference type="EMBL" id="JRLY01000019">
    <property type="protein sequence ID" value="KGO91456.1"/>
    <property type="molecule type" value="Genomic_DNA"/>
</dbReference>
<accession>A0A0A2MIM6</accession>
<dbReference type="STRING" id="1121898.GCA_000422725_03881"/>
<dbReference type="PROSITE" id="PS51257">
    <property type="entry name" value="PROKAR_LIPOPROTEIN"/>
    <property type="match status" value="1"/>
</dbReference>
<dbReference type="Pfam" id="PF05630">
    <property type="entry name" value="NPP1"/>
    <property type="match status" value="1"/>
</dbReference>
<keyword evidence="3" id="KW-1185">Reference proteome</keyword>
<dbReference type="eggNOG" id="ENOG5032H49">
    <property type="taxonomic scope" value="Bacteria"/>
</dbReference>
<sequence>MKNTMLTMLAVFSITLFSCSAPSVDEAAETNATTTDTLINALTGRLAVTNTNPFLGCNCTESATKITSSQASGWAATFAPLVKFDRAAPDYPTSVEDIWASSNPASIVCNGTLQLTNSTAPQSLNFPTYYDVQQHPTDTDKVFIDYWFTYKKQEPCSVGQGGHDYDWEHVVIQFKKSTMRIVTVTYYQHGGWYTKDWRNVAAGTRLVAYVGKYAHGMYNNSNTISFIGYACTYFGDYRNPADASDEASTWNNLVQMSCDKSEFNFNGGWGTTGKGPLHRDRQYWNFAACNGSDALGTNGCSGSDFAVGTIIGTIN</sequence>
<reference evidence="2 3" key="1">
    <citation type="submission" date="2013-09" db="EMBL/GenBank/DDBJ databases">
        <authorList>
            <person name="Zeng Z."/>
            <person name="Chen C."/>
        </authorList>
    </citation>
    <scope>NUCLEOTIDE SEQUENCE [LARGE SCALE GENOMIC DNA]</scope>
    <source>
        <strain evidence="2 3">WB 4.1-42</strain>
    </source>
</reference>
<comment type="caution">
    <text evidence="2">The sequence shown here is derived from an EMBL/GenBank/DDBJ whole genome shotgun (WGS) entry which is preliminary data.</text>
</comment>
<evidence type="ECO:0000313" key="3">
    <source>
        <dbReference type="Proteomes" id="UP000030111"/>
    </source>
</evidence>
<evidence type="ECO:0000256" key="1">
    <source>
        <dbReference type="SAM" id="SignalP"/>
    </source>
</evidence>
<feature type="chain" id="PRO_5001992243" evidence="1">
    <location>
        <begin position="28"/>
        <end position="315"/>
    </location>
</feature>
<gene>
    <name evidence="2" type="ORF">Q766_17910</name>
</gene>
<proteinExistence type="predicted"/>
<dbReference type="OrthoDB" id="628167at2"/>
<organism evidence="2 3">
    <name type="scientific">Flavobacterium subsaxonicum WB 4.1-42 = DSM 21790</name>
    <dbReference type="NCBI Taxonomy" id="1121898"/>
    <lineage>
        <taxon>Bacteria</taxon>
        <taxon>Pseudomonadati</taxon>
        <taxon>Bacteroidota</taxon>
        <taxon>Flavobacteriia</taxon>
        <taxon>Flavobacteriales</taxon>
        <taxon>Flavobacteriaceae</taxon>
        <taxon>Flavobacterium</taxon>
    </lineage>
</organism>
<feature type="signal peptide" evidence="1">
    <location>
        <begin position="1"/>
        <end position="27"/>
    </location>
</feature>
<dbReference type="Proteomes" id="UP000030111">
    <property type="component" value="Unassembled WGS sequence"/>
</dbReference>
<dbReference type="AlphaFoldDB" id="A0A0A2MIM6"/>